<gene>
    <name evidence="3" type="ORF">MEDL_63355</name>
</gene>
<feature type="compositionally biased region" description="Polar residues" evidence="1">
    <location>
        <begin position="184"/>
        <end position="210"/>
    </location>
</feature>
<feature type="compositionally biased region" description="Polar residues" evidence="1">
    <location>
        <begin position="271"/>
        <end position="289"/>
    </location>
</feature>
<keyword evidence="2" id="KW-0812">Transmembrane</keyword>
<reference evidence="3" key="1">
    <citation type="submission" date="2021-03" db="EMBL/GenBank/DDBJ databases">
        <authorList>
            <person name="Bekaert M."/>
        </authorList>
    </citation>
    <scope>NUCLEOTIDE SEQUENCE</scope>
</reference>
<proteinExistence type="predicted"/>
<evidence type="ECO:0000256" key="2">
    <source>
        <dbReference type="SAM" id="Phobius"/>
    </source>
</evidence>
<dbReference type="OrthoDB" id="6106829at2759"/>
<dbReference type="EMBL" id="CAJPWZ010003097">
    <property type="protein sequence ID" value="CAG2251771.1"/>
    <property type="molecule type" value="Genomic_DNA"/>
</dbReference>
<organism evidence="3 4">
    <name type="scientific">Mytilus edulis</name>
    <name type="common">Blue mussel</name>
    <dbReference type="NCBI Taxonomy" id="6550"/>
    <lineage>
        <taxon>Eukaryota</taxon>
        <taxon>Metazoa</taxon>
        <taxon>Spiralia</taxon>
        <taxon>Lophotrochozoa</taxon>
        <taxon>Mollusca</taxon>
        <taxon>Bivalvia</taxon>
        <taxon>Autobranchia</taxon>
        <taxon>Pteriomorphia</taxon>
        <taxon>Mytilida</taxon>
        <taxon>Mytiloidea</taxon>
        <taxon>Mytilidae</taxon>
        <taxon>Mytilinae</taxon>
        <taxon>Mytilus</taxon>
    </lineage>
</organism>
<dbReference type="Proteomes" id="UP000683360">
    <property type="component" value="Unassembled WGS sequence"/>
</dbReference>
<feature type="region of interest" description="Disordered" evidence="1">
    <location>
        <begin position="178"/>
        <end position="222"/>
    </location>
</feature>
<keyword evidence="2" id="KW-1133">Transmembrane helix</keyword>
<feature type="compositionally biased region" description="Basic and acidic residues" evidence="1">
    <location>
        <begin position="211"/>
        <end position="222"/>
    </location>
</feature>
<keyword evidence="2" id="KW-0472">Membrane</keyword>
<evidence type="ECO:0000313" key="3">
    <source>
        <dbReference type="EMBL" id="CAG2251771.1"/>
    </source>
</evidence>
<protein>
    <submittedName>
        <fullName evidence="3">Uncharacterized protein</fullName>
    </submittedName>
</protein>
<name>A0A8S3V332_MYTED</name>
<sequence length="452" mass="51689">MGYFRLSKCLNIYAFFPDIYSSNPVVIDSSNMQQVLTNSSSDFLQITDSTLKKIENNNNLRLVINKYKHIEFTRKRFNNDKISHPREENGPPFDQVAKQHIGMTEKYSQTKRSGRHKRSTENQGFLDDPNNIAMFIVFPCMVFIYGGCAVIYCCYKCKHYVRENQPFRKLKERIQNRNNKRNATDNAMDTMESQTPNASDAQTTTAVNTPKQEHSIRVFQKNESRSVKEDSSLIAQSSIDSKVTFVDVEYDDEIQSAMSTPLPLRDETVENAETTPTSESRVATENSTHSYPSLCTVSTRVSTVNESETPSQISVSSRNESTDNKQIVYTSSESGHSVYTSFPKVCLVDMGCQTDDTTQTENKSRNILVKSKFGKHLNKKKQNIRIKSSRPGQIHYVERYASLNPYRDQVEADAVFLSRNHNKKKNLFDAVEDAVRQEHKGENRKYSITSIE</sequence>
<comment type="caution">
    <text evidence="3">The sequence shown here is derived from an EMBL/GenBank/DDBJ whole genome shotgun (WGS) entry which is preliminary data.</text>
</comment>
<evidence type="ECO:0000256" key="1">
    <source>
        <dbReference type="SAM" id="MobiDB-lite"/>
    </source>
</evidence>
<dbReference type="AlphaFoldDB" id="A0A8S3V332"/>
<evidence type="ECO:0000313" key="4">
    <source>
        <dbReference type="Proteomes" id="UP000683360"/>
    </source>
</evidence>
<feature type="region of interest" description="Disordered" evidence="1">
    <location>
        <begin position="269"/>
        <end position="289"/>
    </location>
</feature>
<accession>A0A8S3V332</accession>
<feature type="transmembrane region" description="Helical" evidence="2">
    <location>
        <begin position="132"/>
        <end position="155"/>
    </location>
</feature>
<keyword evidence="4" id="KW-1185">Reference proteome</keyword>